<name>C9QNV3_CAPTE</name>
<sequence length="206" mass="24005">MTTIGVQPPPSRRLVPLDIPSYVYNYPSNQRVRLAAVKSGLFHPNLPSFRRMDMDTARHRLPEEHCRTSTSCGPEDFKRATTSVMAPPANGLHCADITETGKTLHKYYSAPEELRNTQVDWHEFLQRCPERYKIRLPELPENKNLHVYGYNVRYLRPEITSSWKYTLRQEPSLDQFGQKPIPANVFARYRDTVPKYSRNISAEAWR</sequence>
<dbReference type="EMBL" id="BK006635">
    <property type="protein sequence ID" value="DAA06553.1"/>
    <property type="molecule type" value="mRNA"/>
</dbReference>
<dbReference type="AlphaFoldDB" id="C9QNV3"/>
<protein>
    <submittedName>
        <fullName evidence="1">TEPP protein</fullName>
    </submittedName>
</protein>
<evidence type="ECO:0000313" key="1">
    <source>
        <dbReference type="EMBL" id="DAA06553.1"/>
    </source>
</evidence>
<dbReference type="Pfam" id="PF22574">
    <property type="entry name" value="SPMIP8"/>
    <property type="match status" value="1"/>
</dbReference>
<accession>C9QNV3</accession>
<organism evidence="1">
    <name type="scientific">Capitella teleta</name>
    <name type="common">Polychaete worm</name>
    <dbReference type="NCBI Taxonomy" id="283909"/>
    <lineage>
        <taxon>Eukaryota</taxon>
        <taxon>Metazoa</taxon>
        <taxon>Spiralia</taxon>
        <taxon>Lophotrochozoa</taxon>
        <taxon>Annelida</taxon>
        <taxon>Polychaeta</taxon>
        <taxon>Sedentaria</taxon>
        <taxon>Scolecida</taxon>
        <taxon>Capitellidae</taxon>
        <taxon>Capitella</taxon>
    </lineage>
</organism>
<reference evidence="1" key="1">
    <citation type="journal article" date="2003" name="Biochem. Biophys. Res. Commun.">
        <title>TEPP, a new gene specifically expressed in testis, prostate, and placenta and well conserved in chordates.</title>
        <authorList>
            <person name="Bera T.K."/>
            <person name="Hahn Y."/>
            <person name="Lee B."/>
            <person name="Pastan I.H."/>
        </authorList>
    </citation>
    <scope>NUCLEOTIDE SEQUENCE</scope>
</reference>
<reference evidence="1" key="2">
    <citation type="journal article" date="2009" name="Biochem. Genet.">
        <title>Molecular evolution of TEPP protein genes in metazoans.</title>
        <authorList>
            <person name="Hahn Y."/>
        </authorList>
    </citation>
    <scope>NUCLEOTIDE SEQUENCE</scope>
</reference>
<dbReference type="PANTHER" id="PTHR35348:SF1">
    <property type="entry name" value="TESTIS, PROSTATE AND PLACENTA-EXPRESSED PROTEIN"/>
    <property type="match status" value="1"/>
</dbReference>
<dbReference type="InterPro" id="IPR034584">
    <property type="entry name" value="SPMIP8"/>
</dbReference>
<gene>
    <name evidence="1" type="primary">TEPP</name>
</gene>
<dbReference type="PANTHER" id="PTHR35348">
    <property type="entry name" value="TESTIS, PROSTATE AND PLACENTA-EXPRESSED PROTEIN"/>
    <property type="match status" value="1"/>
</dbReference>
<proteinExistence type="evidence at transcript level"/>